<proteinExistence type="predicted"/>
<dbReference type="Proteomes" id="UP000238823">
    <property type="component" value="Unassembled WGS sequence"/>
</dbReference>
<evidence type="ECO:0000313" key="2">
    <source>
        <dbReference type="EMBL" id="PRP96285.1"/>
    </source>
</evidence>
<dbReference type="Pfam" id="PF03781">
    <property type="entry name" value="FGE-sulfatase"/>
    <property type="match status" value="1"/>
</dbReference>
<evidence type="ECO:0000259" key="1">
    <source>
        <dbReference type="Pfam" id="PF03781"/>
    </source>
</evidence>
<dbReference type="InterPro" id="IPR016187">
    <property type="entry name" value="CTDL_fold"/>
</dbReference>
<reference evidence="2 3" key="1">
    <citation type="submission" date="2018-03" db="EMBL/GenBank/DDBJ databases">
        <title>Draft Genome Sequences of the Obligatory Marine Myxobacteria Enhygromyxa salina SWB007.</title>
        <authorList>
            <person name="Poehlein A."/>
            <person name="Moghaddam J.A."/>
            <person name="Harms H."/>
            <person name="Alanjari M."/>
            <person name="Koenig G.M."/>
            <person name="Daniel R."/>
            <person name="Schaeberle T.F."/>
        </authorList>
    </citation>
    <scope>NUCLEOTIDE SEQUENCE [LARGE SCALE GENOMIC DNA]</scope>
    <source>
        <strain evidence="2 3">SWB007</strain>
    </source>
</reference>
<dbReference type="GO" id="GO:0004674">
    <property type="term" value="F:protein serine/threonine kinase activity"/>
    <property type="evidence" value="ECO:0007669"/>
    <property type="project" value="UniProtKB-EC"/>
</dbReference>
<accession>A0A2S9XTU3</accession>
<dbReference type="EC" id="2.7.11.1" evidence="2"/>
<protein>
    <submittedName>
        <fullName evidence="2">Serine/threonine-protein kinase pkn1</fullName>
        <ecNumber evidence="2">2.7.11.1</ecNumber>
    </submittedName>
</protein>
<sequence length="90" mass="9783">MFAHPNGAARWGQHDVAGSVWEWTLDFHDPDWYAGAGNDCQDCGNVSGNGARVLRGGSWNYNVVSLRNAKRFPGSAAAYWLGAGIRCARN</sequence>
<gene>
    <name evidence="2" type="primary">pkn1_19</name>
    <name evidence="2" type="ORF">ENSA7_71000</name>
</gene>
<comment type="caution">
    <text evidence="2">The sequence shown here is derived from an EMBL/GenBank/DDBJ whole genome shotgun (WGS) entry which is preliminary data.</text>
</comment>
<dbReference type="InterPro" id="IPR042095">
    <property type="entry name" value="SUMF_sf"/>
</dbReference>
<keyword evidence="2" id="KW-0418">Kinase</keyword>
<dbReference type="SUPFAM" id="SSF56436">
    <property type="entry name" value="C-type lectin-like"/>
    <property type="match status" value="1"/>
</dbReference>
<dbReference type="Gene3D" id="3.90.1580.10">
    <property type="entry name" value="paralog of FGE (formylglycine-generating enzyme)"/>
    <property type="match status" value="1"/>
</dbReference>
<dbReference type="AlphaFoldDB" id="A0A2S9XTU3"/>
<name>A0A2S9XTU3_9BACT</name>
<feature type="domain" description="Sulfatase-modifying factor enzyme-like" evidence="1">
    <location>
        <begin position="9"/>
        <end position="89"/>
    </location>
</feature>
<dbReference type="EMBL" id="PVNL01000135">
    <property type="protein sequence ID" value="PRP96285.1"/>
    <property type="molecule type" value="Genomic_DNA"/>
</dbReference>
<keyword evidence="2" id="KW-0808">Transferase</keyword>
<dbReference type="InterPro" id="IPR005532">
    <property type="entry name" value="SUMF_dom"/>
</dbReference>
<organism evidence="2 3">
    <name type="scientific">Enhygromyxa salina</name>
    <dbReference type="NCBI Taxonomy" id="215803"/>
    <lineage>
        <taxon>Bacteria</taxon>
        <taxon>Pseudomonadati</taxon>
        <taxon>Myxococcota</taxon>
        <taxon>Polyangia</taxon>
        <taxon>Nannocystales</taxon>
        <taxon>Nannocystaceae</taxon>
        <taxon>Enhygromyxa</taxon>
    </lineage>
</organism>
<evidence type="ECO:0000313" key="3">
    <source>
        <dbReference type="Proteomes" id="UP000238823"/>
    </source>
</evidence>